<dbReference type="SUPFAM" id="SSF49401">
    <property type="entry name" value="Bacterial adhesins"/>
    <property type="match status" value="1"/>
</dbReference>
<gene>
    <name evidence="3" type="ORF">C8256_15795</name>
</gene>
<dbReference type="InterPro" id="IPR050263">
    <property type="entry name" value="Bact_Fimbrial_Adh_Pro"/>
</dbReference>
<evidence type="ECO:0000313" key="3">
    <source>
        <dbReference type="EMBL" id="PSR45874.1"/>
    </source>
</evidence>
<sequence>MKSQLRIMACVVAALVSGAAIASVSTNPGSDAGTQGTGGQVKFTGSITDSSCNVDSSTANQTVDLGKWAKSYFTGVGTETTKTAFHIKVKDCPDSVEQVSVLFDGNKDKINSSLLAVESGATGVGIKLYEDDQTKQVIPGVVSAKHAVVEGDDAGSADLTFYADYASTGATVTTGTANGVADFNMVYN</sequence>
<dbReference type="Proteomes" id="UP000240892">
    <property type="component" value="Unassembled WGS sequence"/>
</dbReference>
<feature type="chain" id="PRO_5015474200" evidence="1">
    <location>
        <begin position="23"/>
        <end position="188"/>
    </location>
</feature>
<accession>A0A2T2XZZ6</accession>
<dbReference type="Pfam" id="PF00419">
    <property type="entry name" value="Fimbrial"/>
    <property type="match status" value="1"/>
</dbReference>
<organism evidence="3 4">
    <name type="scientific">Kluyvera genomosp. 2</name>
    <dbReference type="NCBI Taxonomy" id="2774054"/>
    <lineage>
        <taxon>Bacteria</taxon>
        <taxon>Pseudomonadati</taxon>
        <taxon>Pseudomonadota</taxon>
        <taxon>Gammaproteobacteria</taxon>
        <taxon>Enterobacterales</taxon>
        <taxon>Enterobacteriaceae</taxon>
        <taxon>Kluyvera</taxon>
    </lineage>
</organism>
<name>A0A2T2XZZ6_9ENTR</name>
<proteinExistence type="predicted"/>
<evidence type="ECO:0000313" key="4">
    <source>
        <dbReference type="Proteomes" id="UP000240892"/>
    </source>
</evidence>
<dbReference type="RefSeq" id="WP_106928354.1">
    <property type="nucleotide sequence ID" value="NZ_CABMMU010000012.1"/>
</dbReference>
<dbReference type="Gene3D" id="2.60.40.1090">
    <property type="entry name" value="Fimbrial-type adhesion domain"/>
    <property type="match status" value="1"/>
</dbReference>
<dbReference type="InterPro" id="IPR036937">
    <property type="entry name" value="Adhesion_dom_fimbrial_sf"/>
</dbReference>
<dbReference type="EMBL" id="PYHO01000012">
    <property type="protein sequence ID" value="PSR45874.1"/>
    <property type="molecule type" value="Genomic_DNA"/>
</dbReference>
<dbReference type="GO" id="GO:0043709">
    <property type="term" value="P:cell adhesion involved in single-species biofilm formation"/>
    <property type="evidence" value="ECO:0007669"/>
    <property type="project" value="TreeGrafter"/>
</dbReference>
<comment type="caution">
    <text evidence="3">The sequence shown here is derived from an EMBL/GenBank/DDBJ whole genome shotgun (WGS) entry which is preliminary data.</text>
</comment>
<feature type="domain" description="Fimbrial-type adhesion" evidence="2">
    <location>
        <begin position="42"/>
        <end position="187"/>
    </location>
</feature>
<dbReference type="PANTHER" id="PTHR33420">
    <property type="entry name" value="FIMBRIAL SUBUNIT ELFA-RELATED"/>
    <property type="match status" value="1"/>
</dbReference>
<dbReference type="GO" id="GO:0009289">
    <property type="term" value="C:pilus"/>
    <property type="evidence" value="ECO:0007669"/>
    <property type="project" value="InterPro"/>
</dbReference>
<protein>
    <submittedName>
        <fullName evidence="3">Fimbrial protein</fullName>
    </submittedName>
</protein>
<dbReference type="InterPro" id="IPR000259">
    <property type="entry name" value="Adhesion_dom_fimbrial"/>
</dbReference>
<evidence type="ECO:0000256" key="1">
    <source>
        <dbReference type="SAM" id="SignalP"/>
    </source>
</evidence>
<dbReference type="AlphaFoldDB" id="A0A2T2XZZ6"/>
<dbReference type="InterPro" id="IPR008966">
    <property type="entry name" value="Adhesion_dom_sf"/>
</dbReference>
<keyword evidence="4" id="KW-1185">Reference proteome</keyword>
<keyword evidence="1" id="KW-0732">Signal</keyword>
<evidence type="ECO:0000259" key="2">
    <source>
        <dbReference type="Pfam" id="PF00419"/>
    </source>
</evidence>
<reference evidence="3 4" key="1">
    <citation type="submission" date="2018-03" db="EMBL/GenBank/DDBJ databases">
        <title>First report of an OXA-48+CTX-M-M-producing Kluyvera ascorbata clone recovered from patients admitted in a University Hospital in Madrid, Spain.</title>
        <authorList>
            <person name="Hernandez-Garcia M."/>
            <person name="Leon-Sampedro R."/>
            <person name="Perez-Viso B."/>
            <person name="Morosini M.I."/>
            <person name="Lopez-Fresnena N."/>
            <person name="Coque T.M."/>
            <person name="Bonten M."/>
            <person name="Malhotra-Kumar S."/>
            <person name="Ruiz-Garbajosa P."/>
            <person name="Canton R."/>
        </authorList>
    </citation>
    <scope>NUCLEOTIDE SEQUENCE [LARGE SCALE GENOMIC DNA]</scope>
    <source>
        <strain evidence="3 4">KA2</strain>
    </source>
</reference>
<feature type="signal peptide" evidence="1">
    <location>
        <begin position="1"/>
        <end position="22"/>
    </location>
</feature>
<dbReference type="PANTHER" id="PTHR33420:SF5">
    <property type="entry name" value="FIMBRIAL SUBUNIT"/>
    <property type="match status" value="1"/>
</dbReference>